<keyword evidence="5" id="KW-1185">Reference proteome</keyword>
<gene>
    <name evidence="4" type="ORF">VA602_04565</name>
</gene>
<dbReference type="RefSeq" id="WP_323452602.1">
    <property type="nucleotide sequence ID" value="NZ_JAYFUI010000056.1"/>
</dbReference>
<dbReference type="Proteomes" id="UP001302573">
    <property type="component" value="Unassembled WGS sequence"/>
</dbReference>
<proteinExistence type="predicted"/>
<evidence type="ECO:0000259" key="3">
    <source>
        <dbReference type="Pfam" id="PF16344"/>
    </source>
</evidence>
<evidence type="ECO:0000313" key="4">
    <source>
        <dbReference type="EMBL" id="MEA5670605.1"/>
    </source>
</evidence>
<dbReference type="InterPro" id="IPR012373">
    <property type="entry name" value="Ferrdict_sens_TM"/>
</dbReference>
<dbReference type="EMBL" id="JAYFUI010000056">
    <property type="protein sequence ID" value="MEA5670605.1"/>
    <property type="molecule type" value="Genomic_DNA"/>
</dbReference>
<dbReference type="PIRSF" id="PIRSF018266">
    <property type="entry name" value="FecR"/>
    <property type="match status" value="1"/>
</dbReference>
<feature type="compositionally biased region" description="Basic and acidic residues" evidence="1">
    <location>
        <begin position="17"/>
        <end position="26"/>
    </location>
</feature>
<dbReference type="Gene3D" id="2.60.120.1440">
    <property type="match status" value="1"/>
</dbReference>
<feature type="domain" description="FecR protein" evidence="2">
    <location>
        <begin position="69"/>
        <end position="158"/>
    </location>
</feature>
<reference evidence="4 5" key="1">
    <citation type="submission" date="2023-12" db="EMBL/GenBank/DDBJ databases">
        <title>Pseudomonas machongensis sp. nov., isolated from wilted pepper plants (Capsicum annuum).</title>
        <authorList>
            <person name="Qiu M."/>
            <person name="Li Y."/>
            <person name="Liu Q."/>
            <person name="Zhang X."/>
            <person name="Huang Y."/>
            <person name="Guo R."/>
            <person name="Hu M."/>
            <person name="Zhou J."/>
            <person name="Zhou X."/>
        </authorList>
    </citation>
    <scope>NUCLEOTIDE SEQUENCE [LARGE SCALE GENOMIC DNA]</scope>
    <source>
        <strain evidence="4 5">MH2</strain>
    </source>
</reference>
<dbReference type="InterPro" id="IPR006860">
    <property type="entry name" value="FecR"/>
</dbReference>
<feature type="region of interest" description="Disordered" evidence="1">
    <location>
        <begin position="1"/>
        <end position="40"/>
    </location>
</feature>
<organism evidence="4 5">
    <name type="scientific">Pseudomonas machongensis</name>
    <dbReference type="NCBI Taxonomy" id="3110229"/>
    <lineage>
        <taxon>Bacteria</taxon>
        <taxon>Pseudomonadati</taxon>
        <taxon>Pseudomonadota</taxon>
        <taxon>Gammaproteobacteria</taxon>
        <taxon>Pseudomonadales</taxon>
        <taxon>Pseudomonadaceae</taxon>
        <taxon>Pseudomonas</taxon>
    </lineage>
</organism>
<protein>
    <submittedName>
        <fullName evidence="4">FecR domain-containing protein</fullName>
    </submittedName>
</protein>
<feature type="domain" description="Protein FecR C-terminal" evidence="3">
    <location>
        <begin position="203"/>
        <end position="261"/>
    </location>
</feature>
<dbReference type="PANTHER" id="PTHR30273:SF2">
    <property type="entry name" value="PROTEIN FECR"/>
    <property type="match status" value="1"/>
</dbReference>
<dbReference type="Pfam" id="PF04773">
    <property type="entry name" value="FecR"/>
    <property type="match status" value="1"/>
</dbReference>
<dbReference type="PANTHER" id="PTHR30273">
    <property type="entry name" value="PERIPLASMIC SIGNAL SENSOR AND SIGMA FACTOR ACTIVATOR FECR-RELATED"/>
    <property type="match status" value="1"/>
</dbReference>
<evidence type="ECO:0000313" key="5">
    <source>
        <dbReference type="Proteomes" id="UP001302573"/>
    </source>
</evidence>
<dbReference type="Gene3D" id="3.55.50.30">
    <property type="match status" value="1"/>
</dbReference>
<dbReference type="Pfam" id="PF16344">
    <property type="entry name" value="FecR_C"/>
    <property type="match status" value="1"/>
</dbReference>
<dbReference type="InterPro" id="IPR032508">
    <property type="entry name" value="FecR_C"/>
</dbReference>
<evidence type="ECO:0000259" key="2">
    <source>
        <dbReference type="Pfam" id="PF04773"/>
    </source>
</evidence>
<comment type="caution">
    <text evidence="4">The sequence shown here is derived from an EMBL/GenBank/DDBJ whole genome shotgun (WGS) entry which is preliminary data.</text>
</comment>
<accession>A0ABU5VEY5</accession>
<sequence length="279" mass="31004">MTSKGPTERPQSAEDDALARHREALRAHFPLPEPKPRKASKTRVGSALAVILAAGVIWLDPAYRHEQHVSAVGERQMVELADGSRVQLDSDTRLNVSWHLRSRRVELSTGQALFDVSKAWVRPFRVEAGDTRISVLGTQFNVLRQDGGARVALLRGSVDIYSSQLPAQQVRLKPGEQVDVRQGRLQPVARADVDSVLAWRERRLVFARTPLGEVLAHVQRYRQGHIQLQDPSLADLPITGVFDADKADELLDLLPRILPLNLARAADGSVSITRRATKR</sequence>
<evidence type="ECO:0000256" key="1">
    <source>
        <dbReference type="SAM" id="MobiDB-lite"/>
    </source>
</evidence>
<name>A0ABU5VEY5_9PSED</name>